<evidence type="ECO:0000256" key="5">
    <source>
        <dbReference type="ARBA" id="ARBA00038359"/>
    </source>
</evidence>
<reference evidence="9" key="1">
    <citation type="journal article" date="2021" name="Nat. Commun.">
        <title>Genetic determinants of endophytism in the Arabidopsis root mycobiome.</title>
        <authorList>
            <person name="Mesny F."/>
            <person name="Miyauchi S."/>
            <person name="Thiergart T."/>
            <person name="Pickel B."/>
            <person name="Atanasova L."/>
            <person name="Karlsson M."/>
            <person name="Huettel B."/>
            <person name="Barry K.W."/>
            <person name="Haridas S."/>
            <person name="Chen C."/>
            <person name="Bauer D."/>
            <person name="Andreopoulos W."/>
            <person name="Pangilinan J."/>
            <person name="LaButti K."/>
            <person name="Riley R."/>
            <person name="Lipzen A."/>
            <person name="Clum A."/>
            <person name="Drula E."/>
            <person name="Henrissat B."/>
            <person name="Kohler A."/>
            <person name="Grigoriev I.V."/>
            <person name="Martin F.M."/>
            <person name="Hacquard S."/>
        </authorList>
    </citation>
    <scope>NUCLEOTIDE SEQUENCE</scope>
    <source>
        <strain evidence="9">MPI-CAGE-AT-0147</strain>
    </source>
</reference>
<keyword evidence="10" id="KW-1185">Reference proteome</keyword>
<organism evidence="9 10">
    <name type="scientific">Dactylonectria macrodidyma</name>
    <dbReference type="NCBI Taxonomy" id="307937"/>
    <lineage>
        <taxon>Eukaryota</taxon>
        <taxon>Fungi</taxon>
        <taxon>Dikarya</taxon>
        <taxon>Ascomycota</taxon>
        <taxon>Pezizomycotina</taxon>
        <taxon>Sordariomycetes</taxon>
        <taxon>Hypocreomycetidae</taxon>
        <taxon>Hypocreales</taxon>
        <taxon>Nectriaceae</taxon>
        <taxon>Dactylonectria</taxon>
    </lineage>
</organism>
<evidence type="ECO:0000256" key="1">
    <source>
        <dbReference type="ARBA" id="ARBA00004141"/>
    </source>
</evidence>
<dbReference type="PANTHER" id="PTHR33048">
    <property type="entry name" value="PTH11-LIKE INTEGRAL MEMBRANE PROTEIN (AFU_ORTHOLOGUE AFUA_5G11245)"/>
    <property type="match status" value="1"/>
</dbReference>
<dbReference type="InterPro" id="IPR049326">
    <property type="entry name" value="Rhodopsin_dom_fungi"/>
</dbReference>
<evidence type="ECO:0000256" key="3">
    <source>
        <dbReference type="ARBA" id="ARBA00022989"/>
    </source>
</evidence>
<dbReference type="GO" id="GO:0016020">
    <property type="term" value="C:membrane"/>
    <property type="evidence" value="ECO:0007669"/>
    <property type="project" value="UniProtKB-SubCell"/>
</dbReference>
<dbReference type="OrthoDB" id="2496787at2759"/>
<feature type="domain" description="Rhodopsin" evidence="8">
    <location>
        <begin position="54"/>
        <end position="133"/>
    </location>
</feature>
<keyword evidence="4 6" id="KW-0472">Membrane</keyword>
<dbReference type="AlphaFoldDB" id="A0A9P9IZ76"/>
<comment type="subcellular location">
    <subcellularLocation>
        <location evidence="1">Membrane</location>
        <topology evidence="1">Multi-pass membrane protein</topology>
    </subcellularLocation>
</comment>
<keyword evidence="7" id="KW-0732">Signal</keyword>
<feature type="transmembrane region" description="Helical" evidence="6">
    <location>
        <begin position="105"/>
        <end position="129"/>
    </location>
</feature>
<feature type="chain" id="PRO_5040393667" description="Rhodopsin domain-containing protein" evidence="7">
    <location>
        <begin position="19"/>
        <end position="293"/>
    </location>
</feature>
<feature type="transmembrane region" description="Helical" evidence="6">
    <location>
        <begin position="62"/>
        <end position="85"/>
    </location>
</feature>
<evidence type="ECO:0000256" key="6">
    <source>
        <dbReference type="SAM" id="Phobius"/>
    </source>
</evidence>
<evidence type="ECO:0000256" key="4">
    <source>
        <dbReference type="ARBA" id="ARBA00023136"/>
    </source>
</evidence>
<dbReference type="Pfam" id="PF20684">
    <property type="entry name" value="Fung_rhodopsin"/>
    <property type="match status" value="2"/>
</dbReference>
<gene>
    <name evidence="9" type="ORF">EDB81DRAFT_844394</name>
</gene>
<keyword evidence="3 6" id="KW-1133">Transmembrane helix</keyword>
<proteinExistence type="inferred from homology"/>
<dbReference type="EMBL" id="JAGMUV010000013">
    <property type="protein sequence ID" value="KAH7136340.1"/>
    <property type="molecule type" value="Genomic_DNA"/>
</dbReference>
<feature type="signal peptide" evidence="7">
    <location>
        <begin position="1"/>
        <end position="18"/>
    </location>
</feature>
<evidence type="ECO:0000313" key="9">
    <source>
        <dbReference type="EMBL" id="KAH7136340.1"/>
    </source>
</evidence>
<evidence type="ECO:0000256" key="7">
    <source>
        <dbReference type="SAM" id="SignalP"/>
    </source>
</evidence>
<accession>A0A9P9IZ76</accession>
<keyword evidence="2 6" id="KW-0812">Transmembrane</keyword>
<feature type="domain" description="Rhodopsin" evidence="8">
    <location>
        <begin position="137"/>
        <end position="202"/>
    </location>
</feature>
<name>A0A9P9IZ76_9HYPO</name>
<feature type="transmembrane region" description="Helical" evidence="6">
    <location>
        <begin position="34"/>
        <end position="55"/>
    </location>
</feature>
<feature type="transmembrane region" description="Helical" evidence="6">
    <location>
        <begin position="173"/>
        <end position="193"/>
    </location>
</feature>
<evidence type="ECO:0000256" key="2">
    <source>
        <dbReference type="ARBA" id="ARBA00022692"/>
    </source>
</evidence>
<evidence type="ECO:0000259" key="8">
    <source>
        <dbReference type="Pfam" id="PF20684"/>
    </source>
</evidence>
<comment type="caution">
    <text evidence="9">The sequence shown here is derived from an EMBL/GenBank/DDBJ whole genome shotgun (WGS) entry which is preliminary data.</text>
</comment>
<protein>
    <recommendedName>
        <fullName evidence="8">Rhodopsin domain-containing protein</fullName>
    </recommendedName>
</protein>
<evidence type="ECO:0000313" key="10">
    <source>
        <dbReference type="Proteomes" id="UP000738349"/>
    </source>
</evidence>
<dbReference type="PANTHER" id="PTHR33048:SF143">
    <property type="entry name" value="EXTRACELLULAR MEMBRANE PROTEIN CFEM DOMAIN-CONTAINING PROTEIN-RELATED"/>
    <property type="match status" value="1"/>
</dbReference>
<dbReference type="InterPro" id="IPR052337">
    <property type="entry name" value="SAT4-like"/>
</dbReference>
<comment type="similarity">
    <text evidence="5">Belongs to the SAT4 family.</text>
</comment>
<sequence length="293" mass="32409">MKWVALLLAVLLPCSAIAADGTMDSTRAYCNLPPLNHSGSVINITIILGAFIMYGEFCLDDLFALLLFCVGIPTLMLVICGLVSLRLGKDIWTLEFDDITAFGVYFYYTGLVYFPMISLLRMPLLFFYLCIFIGLSIHSLAWANAAISIALDLWMLAIPPWCLKDLNLHWKKIGIAAMFIMGTFITVISIIRLKTLAIFGLSSNLNLLGDSSAGSRNYHDHVDGYHNRGCHLSRGVSTSRPETSRIQLHRSFKIQYVKGDEAVMVTSDELSTGAVGSARGRAYSMSETLLRMA</sequence>
<dbReference type="Proteomes" id="UP000738349">
    <property type="component" value="Unassembled WGS sequence"/>
</dbReference>